<protein>
    <recommendedName>
        <fullName evidence="2">Calcium-regulated actin-bundling protein C-terminal domain-containing protein</fullName>
    </recommendedName>
</protein>
<dbReference type="EMBL" id="JBDODL010000158">
    <property type="protein sequence ID" value="MES1918934.1"/>
    <property type="molecule type" value="Genomic_DNA"/>
</dbReference>
<gene>
    <name evidence="3" type="ORF">MHBO_000821</name>
</gene>
<dbReference type="InterPro" id="IPR053356">
    <property type="entry name" value="Calcium-reg_actin-bundling"/>
</dbReference>
<dbReference type="InterPro" id="IPR040810">
    <property type="entry name" value="F_actin_bund_C"/>
</dbReference>
<dbReference type="Pfam" id="PF18060">
    <property type="entry name" value="F_actin_bund_C"/>
    <property type="match status" value="1"/>
</dbReference>
<dbReference type="PANTHER" id="PTHR37009:SF2">
    <property type="entry name" value="TOLA PROTEIN"/>
    <property type="match status" value="1"/>
</dbReference>
<accession>A0ABV2AGX6</accession>
<evidence type="ECO:0000313" key="4">
    <source>
        <dbReference type="Proteomes" id="UP001439008"/>
    </source>
</evidence>
<dbReference type="PANTHER" id="PTHR37009">
    <property type="entry name" value="EF-HAND DOMAIN-CONTAINING PROTEIN"/>
    <property type="match status" value="1"/>
</dbReference>
<organism evidence="3 4">
    <name type="scientific">Bonamia ostreae</name>
    <dbReference type="NCBI Taxonomy" id="126728"/>
    <lineage>
        <taxon>Eukaryota</taxon>
        <taxon>Sar</taxon>
        <taxon>Rhizaria</taxon>
        <taxon>Endomyxa</taxon>
        <taxon>Ascetosporea</taxon>
        <taxon>Haplosporida</taxon>
        <taxon>Bonamia</taxon>
    </lineage>
</organism>
<feature type="coiled-coil region" evidence="1">
    <location>
        <begin position="76"/>
        <end position="110"/>
    </location>
</feature>
<reference evidence="3 4" key="1">
    <citation type="journal article" date="2024" name="BMC Biol.">
        <title>Comparative genomics of Ascetosporea gives new insight into the evolutionary basis for animal parasitism in Rhizaria.</title>
        <authorList>
            <person name="Hiltunen Thoren M."/>
            <person name="Onut-Brannstrom I."/>
            <person name="Alfjorden A."/>
            <person name="Peckova H."/>
            <person name="Swords F."/>
            <person name="Hooper C."/>
            <person name="Holzer A.S."/>
            <person name="Bass D."/>
            <person name="Burki F."/>
        </authorList>
    </citation>
    <scope>NUCLEOTIDE SEQUENCE [LARGE SCALE GENOMIC DNA]</scope>
    <source>
        <strain evidence="3">20-A016</strain>
    </source>
</reference>
<keyword evidence="4" id="KW-1185">Reference proteome</keyword>
<feature type="domain" description="Calcium-regulated actin-bundling protein C-terminal" evidence="2">
    <location>
        <begin position="221"/>
        <end position="306"/>
    </location>
</feature>
<evidence type="ECO:0000313" key="3">
    <source>
        <dbReference type="EMBL" id="MES1918934.1"/>
    </source>
</evidence>
<sequence length="456" mass="52081">MAELDEDKGDKGNSLGEFDAHRFLEQIKETKTIIELRQTSKNKFEIDRKQNMTLTEYLIFKYFKNKQNWKDYVETLQGDENEILKAKNLLNDAQMKLSKCKQLLSEAKKTEQTQREKSRISIEAHKKSVEKAEMAENAKTDALLKEKNANEATEEAEKAKIVAIEAEKQAKIALEQSKEAHNISMLSSKEAELADAQMEIAVKNAQVAEEDVRKLQIQSKKALDQLKHEELIQENKIKILIEKTKKGSNVQRNLAKHELAQTKQEDPLPLRTAKIKQEAAMRKSQRAHRIEQEKLASVYSAKEKAKQNKEKAINDEKISKKKLNESEDASMNSIKEKNAMNELYKKSLAESKEAQLAAMNAKNIFEQSQNAKEIAKIARDESELASRDASQAALKADKSLEEAKLAYNEAENYVKNSTKGMAKGSKWWIERKITEEKMHLPQSKGGMSKKNAYWLV</sequence>
<comment type="caution">
    <text evidence="3">The sequence shown here is derived from an EMBL/GenBank/DDBJ whole genome shotgun (WGS) entry which is preliminary data.</text>
</comment>
<dbReference type="Proteomes" id="UP001439008">
    <property type="component" value="Unassembled WGS sequence"/>
</dbReference>
<keyword evidence="1" id="KW-0175">Coiled coil</keyword>
<evidence type="ECO:0000259" key="2">
    <source>
        <dbReference type="Pfam" id="PF18060"/>
    </source>
</evidence>
<name>A0ABV2AGX6_9EUKA</name>
<feature type="coiled-coil region" evidence="1">
    <location>
        <begin position="135"/>
        <end position="225"/>
    </location>
</feature>
<evidence type="ECO:0000256" key="1">
    <source>
        <dbReference type="SAM" id="Coils"/>
    </source>
</evidence>
<proteinExistence type="predicted"/>